<dbReference type="STRING" id="1231657.A0A1Y1ZXD4"/>
<organism evidence="1 2">
    <name type="scientific">Clohesyomyces aquaticus</name>
    <dbReference type="NCBI Taxonomy" id="1231657"/>
    <lineage>
        <taxon>Eukaryota</taxon>
        <taxon>Fungi</taxon>
        <taxon>Dikarya</taxon>
        <taxon>Ascomycota</taxon>
        <taxon>Pezizomycotina</taxon>
        <taxon>Dothideomycetes</taxon>
        <taxon>Pleosporomycetidae</taxon>
        <taxon>Pleosporales</taxon>
        <taxon>Lindgomycetaceae</taxon>
        <taxon>Clohesyomyces</taxon>
    </lineage>
</organism>
<dbReference type="Proteomes" id="UP000193144">
    <property type="component" value="Unassembled WGS sequence"/>
</dbReference>
<dbReference type="InterPro" id="IPR032710">
    <property type="entry name" value="NTF2-like_dom_sf"/>
</dbReference>
<keyword evidence="2" id="KW-1185">Reference proteome</keyword>
<evidence type="ECO:0000313" key="1">
    <source>
        <dbReference type="EMBL" id="ORY14911.1"/>
    </source>
</evidence>
<dbReference type="OrthoDB" id="3468019at2759"/>
<gene>
    <name evidence="1" type="ORF">BCR34DRAFT_598817</name>
</gene>
<dbReference type="EMBL" id="MCFA01000029">
    <property type="protein sequence ID" value="ORY14911.1"/>
    <property type="molecule type" value="Genomic_DNA"/>
</dbReference>
<sequence>MPSAYMSEYPTGVSFDPAYKTFFEEFYAISDSPDAHEKYVEQFTKDAVLVMASRKAKGSDEILTLRKSLWEKVTSRVHRPLRVFPYGAGSDDVMLYGTVSYALKAGGEVEVEWAARAHLVKQGGNGKVRMDFYQVYLDTAAQNQSR</sequence>
<comment type="caution">
    <text evidence="1">The sequence shown here is derived from an EMBL/GenBank/DDBJ whole genome shotgun (WGS) entry which is preliminary data.</text>
</comment>
<reference evidence="1 2" key="1">
    <citation type="submission" date="2016-07" db="EMBL/GenBank/DDBJ databases">
        <title>Pervasive Adenine N6-methylation of Active Genes in Fungi.</title>
        <authorList>
            <consortium name="DOE Joint Genome Institute"/>
            <person name="Mondo S.J."/>
            <person name="Dannebaum R.O."/>
            <person name="Kuo R.C."/>
            <person name="Labutti K."/>
            <person name="Haridas S."/>
            <person name="Kuo A."/>
            <person name="Salamov A."/>
            <person name="Ahrendt S.R."/>
            <person name="Lipzen A."/>
            <person name="Sullivan W."/>
            <person name="Andreopoulos W.B."/>
            <person name="Clum A."/>
            <person name="Lindquist E."/>
            <person name="Daum C."/>
            <person name="Ramamoorthy G.K."/>
            <person name="Gryganskyi A."/>
            <person name="Culley D."/>
            <person name="Magnuson J.K."/>
            <person name="James T.Y."/>
            <person name="O'Malley M.A."/>
            <person name="Stajich J.E."/>
            <person name="Spatafora J.W."/>
            <person name="Visel A."/>
            <person name="Grigoriev I.V."/>
        </authorList>
    </citation>
    <scope>NUCLEOTIDE SEQUENCE [LARGE SCALE GENOMIC DNA]</scope>
    <source>
        <strain evidence="1 2">CBS 115471</strain>
    </source>
</reference>
<dbReference type="SUPFAM" id="SSF54427">
    <property type="entry name" value="NTF2-like"/>
    <property type="match status" value="1"/>
</dbReference>
<dbReference type="PANTHER" id="PTHR39401:SF1">
    <property type="entry name" value="SNOAL-LIKE DOMAIN-CONTAINING PROTEIN"/>
    <property type="match status" value="1"/>
</dbReference>
<dbReference type="AlphaFoldDB" id="A0A1Y1ZXD4"/>
<accession>A0A1Y1ZXD4</accession>
<proteinExistence type="predicted"/>
<evidence type="ECO:0000313" key="2">
    <source>
        <dbReference type="Proteomes" id="UP000193144"/>
    </source>
</evidence>
<dbReference type="PANTHER" id="PTHR39401">
    <property type="entry name" value="SNOAL-LIKE DOMAIN-CONTAINING PROTEIN"/>
    <property type="match status" value="1"/>
</dbReference>
<name>A0A1Y1ZXD4_9PLEO</name>
<protein>
    <submittedName>
        <fullName evidence="1">Uncharacterized protein</fullName>
    </submittedName>
</protein>